<dbReference type="SFLD" id="SFLDS00019">
    <property type="entry name" value="Glutathione_Transferase_(cytos"/>
    <property type="match status" value="1"/>
</dbReference>
<dbReference type="Pfam" id="PF13409">
    <property type="entry name" value="GST_N_2"/>
    <property type="match status" value="1"/>
</dbReference>
<protein>
    <submittedName>
        <fullName evidence="3">Glutathione S-transferase</fullName>
        <ecNumber evidence="3">2.5.1.18</ecNumber>
    </submittedName>
</protein>
<proteinExistence type="predicted"/>
<dbReference type="SFLD" id="SFLDG01150">
    <property type="entry name" value="Main.1:_Beta-like"/>
    <property type="match status" value="1"/>
</dbReference>
<dbReference type="InterPro" id="IPR036249">
    <property type="entry name" value="Thioredoxin-like_sf"/>
</dbReference>
<dbReference type="Gene3D" id="1.20.1050.10">
    <property type="match status" value="1"/>
</dbReference>
<name>A0A3B1A1M6_9ZZZZ</name>
<dbReference type="AlphaFoldDB" id="A0A3B1A1M6"/>
<dbReference type="CDD" id="cd03057">
    <property type="entry name" value="GST_N_Beta"/>
    <property type="match status" value="1"/>
</dbReference>
<dbReference type="Pfam" id="PF00043">
    <property type="entry name" value="GST_C"/>
    <property type="match status" value="1"/>
</dbReference>
<dbReference type="SUPFAM" id="SSF52833">
    <property type="entry name" value="Thioredoxin-like"/>
    <property type="match status" value="1"/>
</dbReference>
<dbReference type="InterPro" id="IPR010987">
    <property type="entry name" value="Glutathione-S-Trfase_C-like"/>
</dbReference>
<dbReference type="PANTHER" id="PTHR44051">
    <property type="entry name" value="GLUTATHIONE S-TRANSFERASE-RELATED"/>
    <property type="match status" value="1"/>
</dbReference>
<dbReference type="InterPro" id="IPR004046">
    <property type="entry name" value="GST_C"/>
</dbReference>
<feature type="domain" description="GST N-terminal" evidence="1">
    <location>
        <begin position="1"/>
        <end position="81"/>
    </location>
</feature>
<gene>
    <name evidence="3" type="ORF">MNBD_GAMMA16-1448</name>
</gene>
<feature type="domain" description="GST C-terminal" evidence="2">
    <location>
        <begin position="87"/>
        <end position="201"/>
    </location>
</feature>
<sequence>MKLYYAPAACSMATHIVLNEAGLKFELDKVDLANKVTESGEDFSKINSNGYVPALTLDNGEILTEAALTLQYIADRIPQSSLIPKAGTMERYRLLEWLNFISTELHKTLGPLFNPNITPEWKENQITIFSKRSDFLNQQFNGKKFLAGDQFTIADAYLFTILGWTTYHKIDMTAWPKLTDYMERIAMRPAVMKTLKAEGLV</sequence>
<dbReference type="InterPro" id="IPR040079">
    <property type="entry name" value="Glutathione_S-Trfase"/>
</dbReference>
<reference evidence="3" key="1">
    <citation type="submission" date="2018-06" db="EMBL/GenBank/DDBJ databases">
        <authorList>
            <person name="Zhirakovskaya E."/>
        </authorList>
    </citation>
    <scope>NUCLEOTIDE SEQUENCE</scope>
</reference>
<evidence type="ECO:0000259" key="2">
    <source>
        <dbReference type="PROSITE" id="PS50405"/>
    </source>
</evidence>
<dbReference type="CDD" id="cd03188">
    <property type="entry name" value="GST_C_Beta"/>
    <property type="match status" value="1"/>
</dbReference>
<dbReference type="EMBL" id="UOFO01000127">
    <property type="protein sequence ID" value="VAW87624.1"/>
    <property type="molecule type" value="Genomic_DNA"/>
</dbReference>
<evidence type="ECO:0000259" key="1">
    <source>
        <dbReference type="PROSITE" id="PS50404"/>
    </source>
</evidence>
<dbReference type="NCBIfam" id="NF007831">
    <property type="entry name" value="PRK10542.1"/>
    <property type="match status" value="1"/>
</dbReference>
<accession>A0A3B1A1M6</accession>
<dbReference type="SUPFAM" id="SSF47616">
    <property type="entry name" value="GST C-terminal domain-like"/>
    <property type="match status" value="1"/>
</dbReference>
<dbReference type="PROSITE" id="PS50404">
    <property type="entry name" value="GST_NTER"/>
    <property type="match status" value="1"/>
</dbReference>
<dbReference type="GO" id="GO:0004364">
    <property type="term" value="F:glutathione transferase activity"/>
    <property type="evidence" value="ECO:0007669"/>
    <property type="project" value="UniProtKB-EC"/>
</dbReference>
<dbReference type="EC" id="2.5.1.18" evidence="3"/>
<dbReference type="PROSITE" id="PS50405">
    <property type="entry name" value="GST_CTER"/>
    <property type="match status" value="1"/>
</dbReference>
<dbReference type="PANTHER" id="PTHR44051:SF8">
    <property type="entry name" value="GLUTATHIONE S-TRANSFERASE GSTA"/>
    <property type="match status" value="1"/>
</dbReference>
<dbReference type="InterPro" id="IPR036282">
    <property type="entry name" value="Glutathione-S-Trfase_C_sf"/>
</dbReference>
<dbReference type="InterPro" id="IPR004045">
    <property type="entry name" value="Glutathione_S-Trfase_N"/>
</dbReference>
<organism evidence="3">
    <name type="scientific">hydrothermal vent metagenome</name>
    <dbReference type="NCBI Taxonomy" id="652676"/>
    <lineage>
        <taxon>unclassified sequences</taxon>
        <taxon>metagenomes</taxon>
        <taxon>ecological metagenomes</taxon>
    </lineage>
</organism>
<evidence type="ECO:0000313" key="3">
    <source>
        <dbReference type="EMBL" id="VAW87624.1"/>
    </source>
</evidence>
<dbReference type="Gene3D" id="3.40.30.10">
    <property type="entry name" value="Glutaredoxin"/>
    <property type="match status" value="1"/>
</dbReference>
<dbReference type="SFLD" id="SFLDG00358">
    <property type="entry name" value="Main_(cytGST)"/>
    <property type="match status" value="1"/>
</dbReference>
<keyword evidence="3" id="KW-0808">Transferase</keyword>